<accession>A0A3G8HB35</accession>
<organism evidence="12 13">
    <name type="scientific">Cupriavidus pauculus</name>
    <dbReference type="NCBI Taxonomy" id="82633"/>
    <lineage>
        <taxon>Bacteria</taxon>
        <taxon>Pseudomonadati</taxon>
        <taxon>Pseudomonadota</taxon>
        <taxon>Betaproteobacteria</taxon>
        <taxon>Burkholderiales</taxon>
        <taxon>Burkholderiaceae</taxon>
        <taxon>Cupriavidus</taxon>
    </lineage>
</organism>
<evidence type="ECO:0000256" key="2">
    <source>
        <dbReference type="ARBA" id="ARBA00009881"/>
    </source>
</evidence>
<dbReference type="Proteomes" id="UP000270411">
    <property type="component" value="Chromosome 2"/>
</dbReference>
<dbReference type="PANTHER" id="PTHR42747">
    <property type="entry name" value="NITRONATE MONOOXYGENASE-RELATED"/>
    <property type="match status" value="1"/>
</dbReference>
<evidence type="ECO:0000313" key="12">
    <source>
        <dbReference type="EMBL" id="AZG16812.1"/>
    </source>
</evidence>
<reference evidence="13" key="1">
    <citation type="submission" date="2018-11" db="EMBL/GenBank/DDBJ databases">
        <title>FDA dAtabase for Regulatory Grade micrObial Sequences (FDA-ARGOS): Supporting development and validation of Infectious Disease Dx tests.</title>
        <authorList>
            <person name="Goldberg B."/>
            <person name="Campos J."/>
            <person name="Tallon L."/>
            <person name="Sadzewicz L."/>
            <person name="Zhao X."/>
            <person name="Vavikolanu K."/>
            <person name="Mehta A."/>
            <person name="Aluvathingal J."/>
            <person name="Nadendla S."/>
            <person name="Geyer C."/>
            <person name="Nandy P."/>
            <person name="Yan Y."/>
            <person name="Sichtig H."/>
        </authorList>
    </citation>
    <scope>NUCLEOTIDE SEQUENCE [LARGE SCALE GENOMIC DNA]</scope>
    <source>
        <strain evidence="13">FDAARGOS_614</strain>
    </source>
</reference>
<dbReference type="EMBL" id="CP033970">
    <property type="protein sequence ID" value="AZG16812.1"/>
    <property type="molecule type" value="Genomic_DNA"/>
</dbReference>
<dbReference type="GO" id="GO:0018580">
    <property type="term" value="F:nitronate monooxygenase activity"/>
    <property type="evidence" value="ECO:0007669"/>
    <property type="project" value="InterPro"/>
</dbReference>
<comment type="similarity">
    <text evidence="2">Belongs to the nitronate monooxygenase family. NMO class I subfamily.</text>
</comment>
<dbReference type="InterPro" id="IPR013785">
    <property type="entry name" value="Aldolase_TIM"/>
</dbReference>
<keyword evidence="7" id="KW-0560">Oxidoreductase</keyword>
<gene>
    <name evidence="12" type="ORF">EHF44_25970</name>
</gene>
<evidence type="ECO:0000256" key="1">
    <source>
        <dbReference type="ARBA" id="ARBA00001917"/>
    </source>
</evidence>
<evidence type="ECO:0000256" key="11">
    <source>
        <dbReference type="ARBA" id="ARBA00067136"/>
    </source>
</evidence>
<dbReference type="PANTHER" id="PTHR42747:SF3">
    <property type="entry name" value="NITRONATE MONOOXYGENASE-RELATED"/>
    <property type="match status" value="1"/>
</dbReference>
<dbReference type="KEGG" id="cpau:EHF44_25970"/>
<keyword evidence="4" id="KW-0285">Flavoprotein</keyword>
<evidence type="ECO:0000256" key="4">
    <source>
        <dbReference type="ARBA" id="ARBA00022630"/>
    </source>
</evidence>
<evidence type="ECO:0000256" key="7">
    <source>
        <dbReference type="ARBA" id="ARBA00023002"/>
    </source>
</evidence>
<evidence type="ECO:0000256" key="10">
    <source>
        <dbReference type="ARBA" id="ARBA00049401"/>
    </source>
</evidence>
<dbReference type="CDD" id="cd04730">
    <property type="entry name" value="NPD_like"/>
    <property type="match status" value="1"/>
</dbReference>
<dbReference type="Pfam" id="PF03060">
    <property type="entry name" value="NMO"/>
    <property type="match status" value="1"/>
</dbReference>
<keyword evidence="6" id="KW-0547">Nucleotide-binding</keyword>
<dbReference type="Gene3D" id="3.20.20.70">
    <property type="entry name" value="Aldolase class I"/>
    <property type="match status" value="1"/>
</dbReference>
<evidence type="ECO:0000313" key="13">
    <source>
        <dbReference type="Proteomes" id="UP000270411"/>
    </source>
</evidence>
<comment type="cofactor">
    <cofactor evidence="1">
        <name>FMN</name>
        <dbReference type="ChEBI" id="CHEBI:58210"/>
    </cofactor>
</comment>
<dbReference type="AlphaFoldDB" id="A0A3G8HB35"/>
<keyword evidence="8 12" id="KW-0503">Monooxygenase</keyword>
<proteinExistence type="inferred from homology"/>
<keyword evidence="5" id="KW-0288">FMN</keyword>
<sequence>MNTAFPQHTSHPLLARLGLRLPIIQAPMAGVSTPAMAAAVSEAGGLGSLGVGAMDAEGARQVIRETRALTARPFNINLFCHAPAQPDAERESGWLAYLASAFAEFGATPPANLREIYKSFVVDDEMYQMLLEEKPAVVSFHFGLPPQDRIDALRAAGIVLLASATSLQEARLIEAAGIDAVVAQGIEAGGHRGVFDTAAEDEGLGTFALVRLLVARTRLPVIAAGGIMDGAGIAAALALGAVAAQLGTAFVATDESAADAAYRSALTAAETRPTTLTRAISGRAARGFTSHFTRLGTAAGAPAIPDYPVTYDAGKALHAAAKAKGVSDYAAQWAGQAVPLARAMPAGEMVFVLEQELKAALDQLAGLRATLA</sequence>
<dbReference type="SUPFAM" id="SSF51412">
    <property type="entry name" value="Inosine monophosphate dehydrogenase (IMPDH)"/>
    <property type="match status" value="1"/>
</dbReference>
<evidence type="ECO:0000256" key="6">
    <source>
        <dbReference type="ARBA" id="ARBA00022741"/>
    </source>
</evidence>
<dbReference type="RefSeq" id="WP_124686543.1">
    <property type="nucleotide sequence ID" value="NZ_CP033970.1"/>
</dbReference>
<keyword evidence="3" id="KW-0216">Detoxification</keyword>
<dbReference type="InterPro" id="IPR004136">
    <property type="entry name" value="NMO"/>
</dbReference>
<evidence type="ECO:0000256" key="3">
    <source>
        <dbReference type="ARBA" id="ARBA00022575"/>
    </source>
</evidence>
<comment type="catalytic activity">
    <reaction evidence="10">
        <text>3 propionate 3-nitronate + 3 O2 + H2O = 3 3-oxopropanoate + 2 nitrate + nitrite + H2O2 + 3 H(+)</text>
        <dbReference type="Rhea" id="RHEA:57332"/>
        <dbReference type="ChEBI" id="CHEBI:15377"/>
        <dbReference type="ChEBI" id="CHEBI:15378"/>
        <dbReference type="ChEBI" id="CHEBI:15379"/>
        <dbReference type="ChEBI" id="CHEBI:16240"/>
        <dbReference type="ChEBI" id="CHEBI:16301"/>
        <dbReference type="ChEBI" id="CHEBI:17632"/>
        <dbReference type="ChEBI" id="CHEBI:33190"/>
        <dbReference type="ChEBI" id="CHEBI:136067"/>
    </reaction>
</comment>
<dbReference type="GO" id="GO:0009636">
    <property type="term" value="P:response to toxic substance"/>
    <property type="evidence" value="ECO:0007669"/>
    <property type="project" value="UniProtKB-KW"/>
</dbReference>
<dbReference type="FunFam" id="3.20.20.70:FF:000154">
    <property type="entry name" value="Probable nitronate monooxygenase"/>
    <property type="match status" value="1"/>
</dbReference>
<dbReference type="GO" id="GO:0000166">
    <property type="term" value="F:nucleotide binding"/>
    <property type="evidence" value="ECO:0007669"/>
    <property type="project" value="UniProtKB-KW"/>
</dbReference>
<evidence type="ECO:0000256" key="9">
    <source>
        <dbReference type="ARBA" id="ARBA00031155"/>
    </source>
</evidence>
<evidence type="ECO:0000256" key="8">
    <source>
        <dbReference type="ARBA" id="ARBA00023033"/>
    </source>
</evidence>
<evidence type="ECO:0000256" key="5">
    <source>
        <dbReference type="ARBA" id="ARBA00022643"/>
    </source>
</evidence>
<protein>
    <recommendedName>
        <fullName evidence="11">Nitronate monooxygenase</fullName>
    </recommendedName>
    <alternativeName>
        <fullName evidence="9">Propionate 3-nitronate monooxygenase</fullName>
    </alternativeName>
</protein>
<name>A0A3G8HB35_9BURK</name>
<dbReference type="OrthoDB" id="9778912at2"/>